<dbReference type="CDD" id="cd04301">
    <property type="entry name" value="NAT_SF"/>
    <property type="match status" value="1"/>
</dbReference>
<dbReference type="Pfam" id="PF13508">
    <property type="entry name" value="Acetyltransf_7"/>
    <property type="match status" value="1"/>
</dbReference>
<accession>A0A0F9IG39</accession>
<organism evidence="3">
    <name type="scientific">marine sediment metagenome</name>
    <dbReference type="NCBI Taxonomy" id="412755"/>
    <lineage>
        <taxon>unclassified sequences</taxon>
        <taxon>metagenomes</taxon>
        <taxon>ecological metagenomes</taxon>
    </lineage>
</organism>
<evidence type="ECO:0000259" key="2">
    <source>
        <dbReference type="PROSITE" id="PS51186"/>
    </source>
</evidence>
<dbReference type="SUPFAM" id="SSF55729">
    <property type="entry name" value="Acyl-CoA N-acyltransferases (Nat)"/>
    <property type="match status" value="1"/>
</dbReference>
<dbReference type="InterPro" id="IPR050769">
    <property type="entry name" value="NAT_camello-type"/>
</dbReference>
<proteinExistence type="predicted"/>
<dbReference type="AlphaFoldDB" id="A0A0F9IG39"/>
<sequence length="182" mass="20838">MGIYNQGMGFRIEPLSAGTYERTVSLVVRSFPDDDEQAIRKALSSSLERDNEDLREWLREKGCKTVSYWIAIEGVQVIGVTGLYAKSEDELEAYWLAWFCVDLMRRRQGLGWSLIQFSMDLAQSEGKRYLRLYTTTAPNEAAAQILYRKLGFKLTHTEPDPGTPYNLLHKELDLLAPRSILP</sequence>
<name>A0A0F9IG39_9ZZZZ</name>
<dbReference type="PANTHER" id="PTHR13947">
    <property type="entry name" value="GNAT FAMILY N-ACETYLTRANSFERASE"/>
    <property type="match status" value="1"/>
</dbReference>
<keyword evidence="1" id="KW-0808">Transferase</keyword>
<gene>
    <name evidence="3" type="ORF">LCGC14_1584000</name>
</gene>
<comment type="caution">
    <text evidence="3">The sequence shown here is derived from an EMBL/GenBank/DDBJ whole genome shotgun (WGS) entry which is preliminary data.</text>
</comment>
<dbReference type="PROSITE" id="PS51186">
    <property type="entry name" value="GNAT"/>
    <property type="match status" value="1"/>
</dbReference>
<protein>
    <recommendedName>
        <fullName evidence="2">N-acetyltransferase domain-containing protein</fullName>
    </recommendedName>
</protein>
<feature type="domain" description="N-acetyltransferase" evidence="2">
    <location>
        <begin position="26"/>
        <end position="173"/>
    </location>
</feature>
<reference evidence="3" key="1">
    <citation type="journal article" date="2015" name="Nature">
        <title>Complex archaea that bridge the gap between prokaryotes and eukaryotes.</title>
        <authorList>
            <person name="Spang A."/>
            <person name="Saw J.H."/>
            <person name="Jorgensen S.L."/>
            <person name="Zaremba-Niedzwiedzka K."/>
            <person name="Martijn J."/>
            <person name="Lind A.E."/>
            <person name="van Eijk R."/>
            <person name="Schleper C."/>
            <person name="Guy L."/>
            <person name="Ettema T.J."/>
        </authorList>
    </citation>
    <scope>NUCLEOTIDE SEQUENCE</scope>
</reference>
<dbReference type="PANTHER" id="PTHR13947:SF37">
    <property type="entry name" value="LD18367P"/>
    <property type="match status" value="1"/>
</dbReference>
<dbReference type="InterPro" id="IPR016181">
    <property type="entry name" value="Acyl_CoA_acyltransferase"/>
</dbReference>
<dbReference type="EMBL" id="LAZR01012499">
    <property type="protein sequence ID" value="KKM26511.1"/>
    <property type="molecule type" value="Genomic_DNA"/>
</dbReference>
<evidence type="ECO:0000256" key="1">
    <source>
        <dbReference type="ARBA" id="ARBA00022679"/>
    </source>
</evidence>
<evidence type="ECO:0000313" key="3">
    <source>
        <dbReference type="EMBL" id="KKM26511.1"/>
    </source>
</evidence>
<dbReference type="InterPro" id="IPR000182">
    <property type="entry name" value="GNAT_dom"/>
</dbReference>
<dbReference type="Gene3D" id="3.40.630.30">
    <property type="match status" value="1"/>
</dbReference>
<dbReference type="GO" id="GO:0008080">
    <property type="term" value="F:N-acetyltransferase activity"/>
    <property type="evidence" value="ECO:0007669"/>
    <property type="project" value="InterPro"/>
</dbReference>